<name>A0ABN9UXA5_9DINO</name>
<evidence type="ECO:0008006" key="8">
    <source>
        <dbReference type="Google" id="ProtNLM"/>
    </source>
</evidence>
<protein>
    <recommendedName>
        <fullName evidence="8">Cation/H+ exchanger domain-containing protein</fullName>
    </recommendedName>
</protein>
<keyword evidence="4" id="KW-0406">Ion transport</keyword>
<evidence type="ECO:0000256" key="2">
    <source>
        <dbReference type="ARBA" id="ARBA00022448"/>
    </source>
</evidence>
<proteinExistence type="predicted"/>
<sequence>LLVAQVGHVDLLLPLGSPGERAGQVTLWVSGLRGAIAFALSLRIPCSRSGAKHGDVDCRNSDLLITTTVSIVAITTLVVGTAMEKVMMALNVIEPIEPSSSLDTPMSTPTLAAGSFSVPLASDSAGGLGSPIFGPGCARSPPCAPRAPARELGSE</sequence>
<dbReference type="PANTHER" id="PTHR10110:SF86">
    <property type="entry name" value="SODIUM_HYDROGEN EXCHANGER 7"/>
    <property type="match status" value="1"/>
</dbReference>
<feature type="transmembrane region" description="Helical" evidence="5">
    <location>
        <begin position="63"/>
        <end position="83"/>
    </location>
</feature>
<evidence type="ECO:0000256" key="1">
    <source>
        <dbReference type="ARBA" id="ARBA00004651"/>
    </source>
</evidence>
<dbReference type="EMBL" id="CAUYUJ010016394">
    <property type="protein sequence ID" value="CAK0864775.1"/>
    <property type="molecule type" value="Genomic_DNA"/>
</dbReference>
<evidence type="ECO:0000313" key="6">
    <source>
        <dbReference type="EMBL" id="CAK0864775.1"/>
    </source>
</evidence>
<accession>A0ABN9UXA5</accession>
<feature type="non-terminal residue" evidence="6">
    <location>
        <position position="1"/>
    </location>
</feature>
<dbReference type="PANTHER" id="PTHR10110">
    <property type="entry name" value="SODIUM/HYDROGEN EXCHANGER"/>
    <property type="match status" value="1"/>
</dbReference>
<comment type="subcellular location">
    <subcellularLocation>
        <location evidence="1">Cell membrane</location>
        <topology evidence="1">Multi-pass membrane protein</topology>
    </subcellularLocation>
</comment>
<evidence type="ECO:0000256" key="5">
    <source>
        <dbReference type="SAM" id="Phobius"/>
    </source>
</evidence>
<reference evidence="6" key="1">
    <citation type="submission" date="2023-10" db="EMBL/GenBank/DDBJ databases">
        <authorList>
            <person name="Chen Y."/>
            <person name="Shah S."/>
            <person name="Dougan E. K."/>
            <person name="Thang M."/>
            <person name="Chan C."/>
        </authorList>
    </citation>
    <scope>NUCLEOTIDE SEQUENCE [LARGE SCALE GENOMIC DNA]</scope>
</reference>
<keyword evidence="3" id="KW-1003">Cell membrane</keyword>
<evidence type="ECO:0000256" key="3">
    <source>
        <dbReference type="ARBA" id="ARBA00022475"/>
    </source>
</evidence>
<dbReference type="Proteomes" id="UP001189429">
    <property type="component" value="Unassembled WGS sequence"/>
</dbReference>
<keyword evidence="7" id="KW-1185">Reference proteome</keyword>
<keyword evidence="5" id="KW-1133">Transmembrane helix</keyword>
<dbReference type="InterPro" id="IPR018422">
    <property type="entry name" value="Cation/H_exchanger_CPA1"/>
</dbReference>
<evidence type="ECO:0000313" key="7">
    <source>
        <dbReference type="Proteomes" id="UP001189429"/>
    </source>
</evidence>
<gene>
    <name evidence="6" type="ORF">PCOR1329_LOCUS52556</name>
</gene>
<organism evidence="6 7">
    <name type="scientific">Prorocentrum cordatum</name>
    <dbReference type="NCBI Taxonomy" id="2364126"/>
    <lineage>
        <taxon>Eukaryota</taxon>
        <taxon>Sar</taxon>
        <taxon>Alveolata</taxon>
        <taxon>Dinophyceae</taxon>
        <taxon>Prorocentrales</taxon>
        <taxon>Prorocentraceae</taxon>
        <taxon>Prorocentrum</taxon>
    </lineage>
</organism>
<keyword evidence="5" id="KW-0472">Membrane</keyword>
<keyword evidence="5" id="KW-0812">Transmembrane</keyword>
<keyword evidence="2" id="KW-0813">Transport</keyword>
<comment type="caution">
    <text evidence="6">The sequence shown here is derived from an EMBL/GenBank/DDBJ whole genome shotgun (WGS) entry which is preliminary data.</text>
</comment>
<evidence type="ECO:0000256" key="4">
    <source>
        <dbReference type="ARBA" id="ARBA00023065"/>
    </source>
</evidence>